<name>A0A1R1F2K8_9BACL</name>
<dbReference type="RefSeq" id="WP_076167703.1">
    <property type="nucleotide sequence ID" value="NZ_MRTP01000001.1"/>
</dbReference>
<evidence type="ECO:0000313" key="1">
    <source>
        <dbReference type="EMBL" id="OMF58287.1"/>
    </source>
</evidence>
<sequence>MSIEQQMYDEVIELIRKRYPTGWGGAAAVRLIDGTILTSVAPEVINDSTHLCMETGAILEAHKLNKKVTHSICLARDDEMSPYKVLSPCGICQERLFYWGPGVKCAVTVPGNELVFKTLAEIQPYHWSTAYDDLKEKWTTS</sequence>
<protein>
    <submittedName>
        <fullName evidence="1">Cytidine deaminase</fullName>
    </submittedName>
</protein>
<reference evidence="1 2" key="1">
    <citation type="submission" date="2016-11" db="EMBL/GenBank/DDBJ databases">
        <title>Paenibacillus species isolates.</title>
        <authorList>
            <person name="Beno S.M."/>
        </authorList>
    </citation>
    <scope>NUCLEOTIDE SEQUENCE [LARGE SCALE GENOMIC DNA]</scope>
    <source>
        <strain evidence="1 2">FSL R5-0378</strain>
    </source>
</reference>
<gene>
    <name evidence="1" type="ORF">BK138_07030</name>
</gene>
<dbReference type="InterPro" id="IPR016193">
    <property type="entry name" value="Cytidine_deaminase-like"/>
</dbReference>
<proteinExistence type="predicted"/>
<evidence type="ECO:0000313" key="2">
    <source>
        <dbReference type="Proteomes" id="UP000187172"/>
    </source>
</evidence>
<dbReference type="GO" id="GO:0003824">
    <property type="term" value="F:catalytic activity"/>
    <property type="evidence" value="ECO:0007669"/>
    <property type="project" value="InterPro"/>
</dbReference>
<comment type="caution">
    <text evidence="1">The sequence shown here is derived from an EMBL/GenBank/DDBJ whole genome shotgun (WGS) entry which is preliminary data.</text>
</comment>
<accession>A0A1R1F2K8</accession>
<dbReference type="SUPFAM" id="SSF53927">
    <property type="entry name" value="Cytidine deaminase-like"/>
    <property type="match status" value="1"/>
</dbReference>
<dbReference type="STRING" id="297318.BK138_07030"/>
<dbReference type="Proteomes" id="UP000187172">
    <property type="component" value="Unassembled WGS sequence"/>
</dbReference>
<keyword evidence="2" id="KW-1185">Reference proteome</keyword>
<dbReference type="AlphaFoldDB" id="A0A1R1F2K8"/>
<dbReference type="CDD" id="cd01283">
    <property type="entry name" value="cytidine_deaminase"/>
    <property type="match status" value="1"/>
</dbReference>
<dbReference type="EMBL" id="MRTP01000001">
    <property type="protein sequence ID" value="OMF58287.1"/>
    <property type="molecule type" value="Genomic_DNA"/>
</dbReference>
<organism evidence="1 2">
    <name type="scientific">Paenibacillus rhizosphaerae</name>
    <dbReference type="NCBI Taxonomy" id="297318"/>
    <lineage>
        <taxon>Bacteria</taxon>
        <taxon>Bacillati</taxon>
        <taxon>Bacillota</taxon>
        <taxon>Bacilli</taxon>
        <taxon>Bacillales</taxon>
        <taxon>Paenibacillaceae</taxon>
        <taxon>Paenibacillus</taxon>
    </lineage>
</organism>
<dbReference type="NCBIfam" id="NF006155">
    <property type="entry name" value="PRK08298.1"/>
    <property type="match status" value="1"/>
</dbReference>
<dbReference type="Gene3D" id="3.40.140.10">
    <property type="entry name" value="Cytidine Deaminase, domain 2"/>
    <property type="match status" value="1"/>
</dbReference>